<dbReference type="EMBL" id="CP020002">
    <property type="protein sequence ID" value="AQY39407.1"/>
    <property type="molecule type" value="Genomic_DNA"/>
</dbReference>
<dbReference type="Proteomes" id="UP000191057">
    <property type="component" value="Chromosome"/>
</dbReference>
<protein>
    <submittedName>
        <fullName evidence="1">Uncharacterized protein</fullName>
    </submittedName>
</protein>
<organism evidence="1 2">
    <name type="scientific">Bacillus thuringiensis</name>
    <dbReference type="NCBI Taxonomy" id="1428"/>
    <lineage>
        <taxon>Bacteria</taxon>
        <taxon>Bacillati</taxon>
        <taxon>Bacillota</taxon>
        <taxon>Bacilli</taxon>
        <taxon>Bacillales</taxon>
        <taxon>Bacillaceae</taxon>
        <taxon>Bacillus</taxon>
        <taxon>Bacillus cereus group</taxon>
    </lineage>
</organism>
<proteinExistence type="predicted"/>
<accession>A0A9W3TDL7</accession>
<dbReference type="AlphaFoldDB" id="A0A9W3TDL7"/>
<name>A0A9W3TDL7_BACTU</name>
<sequence>MDAFNKMINDMQNEQVGKVMLDFSLAAKMTFAAFTQFKEAGFTEGQAFELTREILINSFNNNQ</sequence>
<reference evidence="1 2" key="1">
    <citation type="submission" date="2017-03" db="EMBL/GenBank/DDBJ databases">
        <title>Complete genome sequence of Bacillus thuringiensis L-7601, a novel melanin producing strain.</title>
        <authorList>
            <person name="Cai J."/>
            <person name="Cao Z."/>
            <person name="Tan T."/>
        </authorList>
    </citation>
    <scope>NUCLEOTIDE SEQUENCE [LARGE SCALE GENOMIC DNA]</scope>
    <source>
        <strain evidence="1 2">L-7601</strain>
    </source>
</reference>
<evidence type="ECO:0000313" key="2">
    <source>
        <dbReference type="Proteomes" id="UP000191057"/>
    </source>
</evidence>
<gene>
    <name evidence="1" type="ORF">B4918_16245</name>
</gene>
<evidence type="ECO:0000313" key="1">
    <source>
        <dbReference type="EMBL" id="AQY39407.1"/>
    </source>
</evidence>
<dbReference type="RefSeq" id="WP_079245638.1">
    <property type="nucleotide sequence ID" value="NZ_JARSYF010000103.1"/>
</dbReference>